<protein>
    <submittedName>
        <fullName evidence="4">Conotoxin Di6.7</fullName>
    </submittedName>
</protein>
<evidence type="ECO:0000313" key="4">
    <source>
        <dbReference type="EMBL" id="AGG19150.1"/>
    </source>
</evidence>
<feature type="signal peptide" evidence="3">
    <location>
        <begin position="1"/>
        <end position="20"/>
    </location>
</feature>
<sequence>MSGLGFMVLTLLLFVPMATSQQDGGEKQAMQRDAINVAPGTSIIGTETNQECIDICKQEDKNCCGKSNGVPTCGKICLG</sequence>
<dbReference type="GO" id="GO:0005576">
    <property type="term" value="C:extracellular region"/>
    <property type="evidence" value="ECO:0007669"/>
    <property type="project" value="UniProtKB-SubCell"/>
</dbReference>
<feature type="chain" id="PRO_5004101747" evidence="3">
    <location>
        <begin position="21"/>
        <end position="79"/>
    </location>
</feature>
<dbReference type="GO" id="GO:0008200">
    <property type="term" value="F:ion channel inhibitor activity"/>
    <property type="evidence" value="ECO:0007669"/>
    <property type="project" value="InterPro"/>
</dbReference>
<accession>M9PQ93</accession>
<evidence type="ECO:0000256" key="2">
    <source>
        <dbReference type="ARBA" id="ARBA00022525"/>
    </source>
</evidence>
<reference evidence="4" key="1">
    <citation type="submission" date="2012-04" db="EMBL/GenBank/DDBJ databases">
        <authorList>
            <person name="Wu C."/>
            <person name="Liu Z."/>
            <person name="Dai Q."/>
        </authorList>
    </citation>
    <scope>NUCLEOTIDE SEQUENCE</scope>
</reference>
<keyword evidence="2" id="KW-0964">Secreted</keyword>
<keyword evidence="3" id="KW-0732">Signal</keyword>
<name>M9PQ93_CONDI</name>
<dbReference type="InterPro" id="IPR004214">
    <property type="entry name" value="Conotoxin"/>
</dbReference>
<proteinExistence type="evidence at transcript level"/>
<comment type="subcellular location">
    <subcellularLocation>
        <location evidence="1">Secreted</location>
    </subcellularLocation>
</comment>
<evidence type="ECO:0000256" key="1">
    <source>
        <dbReference type="ARBA" id="ARBA00004613"/>
    </source>
</evidence>
<dbReference type="AlphaFoldDB" id="M9PQ93"/>
<dbReference type="Pfam" id="PF02950">
    <property type="entry name" value="Conotoxin"/>
    <property type="match status" value="1"/>
</dbReference>
<evidence type="ECO:0000256" key="3">
    <source>
        <dbReference type="SAM" id="SignalP"/>
    </source>
</evidence>
<organism evidence="4">
    <name type="scientific">Conus distans</name>
    <name type="common">Distant cone</name>
    <dbReference type="NCBI Taxonomy" id="72281"/>
    <lineage>
        <taxon>Eukaryota</taxon>
        <taxon>Metazoa</taxon>
        <taxon>Spiralia</taxon>
        <taxon>Lophotrochozoa</taxon>
        <taxon>Mollusca</taxon>
        <taxon>Gastropoda</taxon>
        <taxon>Caenogastropoda</taxon>
        <taxon>Neogastropoda</taxon>
        <taxon>Conoidea</taxon>
        <taxon>Conidae</taxon>
        <taxon>Conus</taxon>
        <taxon>Fraterconus</taxon>
    </lineage>
</organism>
<dbReference type="EMBL" id="JX000449">
    <property type="protein sequence ID" value="AGG19150.1"/>
    <property type="molecule type" value="mRNA"/>
</dbReference>